<evidence type="ECO:0000313" key="2">
    <source>
        <dbReference type="EMBL" id="WGH92862.1"/>
    </source>
</evidence>
<dbReference type="Proteomes" id="UP001224674">
    <property type="component" value="Chromosome"/>
</dbReference>
<accession>A0AAJ6DCI3</accession>
<keyword evidence="3" id="KW-1185">Reference proteome</keyword>
<dbReference type="EMBL" id="CP122566">
    <property type="protein sequence ID" value="WGH92862.1"/>
    <property type="molecule type" value="Genomic_DNA"/>
</dbReference>
<dbReference type="PANTHER" id="PTHR43798">
    <property type="entry name" value="MONOACYLGLYCEROL LIPASE"/>
    <property type="match status" value="1"/>
</dbReference>
<feature type="domain" description="AB hydrolase-1" evidence="1">
    <location>
        <begin position="32"/>
        <end position="269"/>
    </location>
</feature>
<dbReference type="SUPFAM" id="SSF53474">
    <property type="entry name" value="alpha/beta-Hydrolases"/>
    <property type="match status" value="1"/>
</dbReference>
<gene>
    <name evidence="2" type="ORF">QDX21_11270</name>
</gene>
<dbReference type="InterPro" id="IPR050266">
    <property type="entry name" value="AB_hydrolase_sf"/>
</dbReference>
<dbReference type="InterPro" id="IPR000073">
    <property type="entry name" value="AB_hydrolase_1"/>
</dbReference>
<evidence type="ECO:0000259" key="1">
    <source>
        <dbReference type="Pfam" id="PF12697"/>
    </source>
</evidence>
<organism evidence="2 3">
    <name type="scientific">Auritidibacter ignavus</name>
    <dbReference type="NCBI Taxonomy" id="678932"/>
    <lineage>
        <taxon>Bacteria</taxon>
        <taxon>Bacillati</taxon>
        <taxon>Actinomycetota</taxon>
        <taxon>Actinomycetes</taxon>
        <taxon>Micrococcales</taxon>
        <taxon>Micrococcaceae</taxon>
        <taxon>Auritidibacter</taxon>
    </lineage>
</organism>
<dbReference type="InterPro" id="IPR029058">
    <property type="entry name" value="AB_hydrolase_fold"/>
</dbReference>
<sequence>MTDQLKHASDEQSTPVVNTVSLTEAPAADKDVLVVGAGMGTGVRGLWQHAANHLAERFRVIGWDLPGHDTSQPHQAKVRIEDLADAVAAIITTQRAEGTIGPEAKVYYAGVSISGQVGLQLGLDHGELFDGIAIVASAAKIGEQAGWQERAQLVESAGTATQVIGSVSRWFAEGFTDQHPDRAESLQTVLEKADQVSFARLCEALGAFDVREALPKISVPIVAINGADDQVCSSSDAHLIADRVQHGAQATVDQAAHQIPVEQPERLAEILLENFS</sequence>
<dbReference type="Pfam" id="PF12697">
    <property type="entry name" value="Abhydrolase_6"/>
    <property type="match status" value="1"/>
</dbReference>
<dbReference type="AlphaFoldDB" id="A0AAJ6DCI3"/>
<name>A0AAJ6DCI3_9MICC</name>
<evidence type="ECO:0000313" key="3">
    <source>
        <dbReference type="Proteomes" id="UP001224674"/>
    </source>
</evidence>
<keyword evidence="2" id="KW-0378">Hydrolase</keyword>
<dbReference type="RefSeq" id="WP_279674756.1">
    <property type="nucleotide sequence ID" value="NZ_CP122566.1"/>
</dbReference>
<protein>
    <submittedName>
        <fullName evidence="2">Alpha/beta hydrolase</fullName>
    </submittedName>
</protein>
<dbReference type="Gene3D" id="3.40.50.1820">
    <property type="entry name" value="alpha/beta hydrolase"/>
    <property type="match status" value="1"/>
</dbReference>
<reference evidence="2 3" key="1">
    <citation type="submission" date="2023-03" db="EMBL/GenBank/DDBJ databases">
        <title>Complete genome sequences of several Auritidibacter ignavus strains isolated from ear infections.</title>
        <authorList>
            <person name="Baehr T."/>
            <person name="Baumhoegger A.M."/>
        </authorList>
    </citation>
    <scope>NUCLEOTIDE SEQUENCE [LARGE SCALE GENOMIC DNA]</scope>
    <source>
        <strain evidence="2 3">BABAE-6</strain>
    </source>
</reference>
<proteinExistence type="predicted"/>
<dbReference type="GO" id="GO:0016787">
    <property type="term" value="F:hydrolase activity"/>
    <property type="evidence" value="ECO:0007669"/>
    <property type="project" value="UniProtKB-KW"/>
</dbReference>